<dbReference type="eggNOG" id="COG3299">
    <property type="taxonomic scope" value="Bacteria"/>
</dbReference>
<dbReference type="Proteomes" id="UP000075816">
    <property type="component" value="Unassembled WGS sequence"/>
</dbReference>
<protein>
    <submittedName>
        <fullName evidence="5">Terminase</fullName>
    </submittedName>
</protein>
<evidence type="ECO:0000313" key="5">
    <source>
        <dbReference type="EMBL" id="KYL04812.1"/>
    </source>
</evidence>
<proteinExistence type="inferred from homology"/>
<name>A0A161QVC2_9FUSO</name>
<dbReference type="PANTHER" id="PTHR37829">
    <property type="entry name" value="PHAGE-LIKE ELEMENT PBSX PROTEIN XKDT"/>
    <property type="match status" value="1"/>
</dbReference>
<feature type="domain" description="Baseplate J-like central" evidence="3">
    <location>
        <begin position="187"/>
        <end position="257"/>
    </location>
</feature>
<evidence type="ECO:0000259" key="4">
    <source>
        <dbReference type="Pfam" id="PF26079"/>
    </source>
</evidence>
<dbReference type="GeneID" id="75076361"/>
<dbReference type="Pfam" id="PF26079">
    <property type="entry name" value="Baseplate_J_C"/>
    <property type="match status" value="1"/>
</dbReference>
<dbReference type="KEGG" id="fnf:BSQ88_07965"/>
<dbReference type="InterPro" id="IPR058530">
    <property type="entry name" value="Baseplate_J-like_C"/>
</dbReference>
<dbReference type="RefSeq" id="WP_062623729.1">
    <property type="nucleotide sequence ID" value="NZ_CAXOUE010000018.1"/>
</dbReference>
<organism evidence="5 6">
    <name type="scientific">Fusobacterium necrophorum subsp. funduliforme</name>
    <dbReference type="NCBI Taxonomy" id="143387"/>
    <lineage>
        <taxon>Bacteria</taxon>
        <taxon>Fusobacteriati</taxon>
        <taxon>Fusobacteriota</taxon>
        <taxon>Fusobacteriia</taxon>
        <taxon>Fusobacteriales</taxon>
        <taxon>Fusobacteriaceae</taxon>
        <taxon>Fusobacterium</taxon>
    </lineage>
</organism>
<comment type="caution">
    <text evidence="5">The sequence shown here is derived from an EMBL/GenBank/DDBJ whole genome shotgun (WGS) entry which is preliminary data.</text>
</comment>
<dbReference type="InterPro" id="IPR006949">
    <property type="entry name" value="Barrel_Baseplate_J-like"/>
</dbReference>
<feature type="domain" description="Baseplate protein J-like barrel" evidence="2">
    <location>
        <begin position="86"/>
        <end position="165"/>
    </location>
</feature>
<evidence type="ECO:0000259" key="3">
    <source>
        <dbReference type="Pfam" id="PF26078"/>
    </source>
</evidence>
<dbReference type="Pfam" id="PF04865">
    <property type="entry name" value="Baseplate_J"/>
    <property type="match status" value="1"/>
</dbReference>
<evidence type="ECO:0000259" key="2">
    <source>
        <dbReference type="Pfam" id="PF04865"/>
    </source>
</evidence>
<accession>A0A161QVC2</accession>
<dbReference type="EMBL" id="LVEA01000029">
    <property type="protein sequence ID" value="KYL04812.1"/>
    <property type="molecule type" value="Genomic_DNA"/>
</dbReference>
<sequence>MIIKKEQKEILNSMLDRVNEEYDRTEGGLFYDNLAPAAIEMAVLYEKLDYIFLNSFAETAQGEYLDNITKEVGVFRKQATKAREVVTIQGIAGTSIPLGTKVASDTFIYLTTEEKTISMNGTVDVPVESEKSGEIYNVPKNAVTLFPVTIPGLNSVTNKSPITDGYNRETDEELRERYYFKVREPVTSGNVYHYKKWALEIEGVGGVKVFPLWAGAGTVKVVIVNNKIETANEELLQKVRNYLEEVRPIGATVTVKSATNKNISITGTAKISRNVDFEEVKKIFEKELKEHLKKVGFKQNYISYAQVGNILLNVQGVNDYDNLRVNNGVVNIQLQEEEIPKLLSINLQKEVV</sequence>
<dbReference type="InterPro" id="IPR058531">
    <property type="entry name" value="Baseplate_J_M"/>
</dbReference>
<dbReference type="Pfam" id="PF26078">
    <property type="entry name" value="Baseplate_J_M"/>
    <property type="match status" value="1"/>
</dbReference>
<feature type="domain" description="Baseplate J-like C-terminal" evidence="4">
    <location>
        <begin position="263"/>
        <end position="346"/>
    </location>
</feature>
<evidence type="ECO:0000256" key="1">
    <source>
        <dbReference type="ARBA" id="ARBA00038087"/>
    </source>
</evidence>
<evidence type="ECO:0000313" key="6">
    <source>
        <dbReference type="Proteomes" id="UP000075816"/>
    </source>
</evidence>
<dbReference type="InterPro" id="IPR052399">
    <property type="entry name" value="Phage_Baseplate_Assmbl_Protein"/>
</dbReference>
<comment type="similarity">
    <text evidence="1">Belongs to the Mu gp47/PBSX XkdT family.</text>
</comment>
<dbReference type="AlphaFoldDB" id="A0A161QVC2"/>
<gene>
    <name evidence="5" type="ORF">A2J07_10485</name>
</gene>
<reference evidence="5 6" key="1">
    <citation type="submission" date="2016-03" db="EMBL/GenBank/DDBJ databases">
        <title>Comparative genomics of human isolates of Fusobacterium necrophorum.</title>
        <authorList>
            <person name="Jensen A."/>
            <person name="Bank S."/>
            <person name="Andersen P.S."/>
            <person name="Kristensen L.H."/>
            <person name="Prag J."/>
        </authorList>
    </citation>
    <scope>NUCLEOTIDE SEQUENCE [LARGE SCALE GENOMIC DNA]</scope>
    <source>
        <strain evidence="5 6">LS_1264</strain>
    </source>
</reference>
<dbReference type="PANTHER" id="PTHR37829:SF3">
    <property type="entry name" value="PROTEIN JAYE-RELATED"/>
    <property type="match status" value="1"/>
</dbReference>